<accession>A0ABX0MGY9</accession>
<evidence type="ECO:0000313" key="2">
    <source>
        <dbReference type="Proteomes" id="UP000610594"/>
    </source>
</evidence>
<comment type="caution">
    <text evidence="1">The sequence shown here is derived from an EMBL/GenBank/DDBJ whole genome shotgun (WGS) entry which is preliminary data.</text>
</comment>
<protein>
    <submittedName>
        <fullName evidence="1">Uncharacterized protein</fullName>
    </submittedName>
</protein>
<keyword evidence="2" id="KW-1185">Reference proteome</keyword>
<proteinExistence type="predicted"/>
<dbReference type="RefSeq" id="WP_167235848.1">
    <property type="nucleotide sequence ID" value="NZ_WHJF01000008.1"/>
</dbReference>
<name>A0ABX0MGY9_9BURK</name>
<reference evidence="1 2" key="1">
    <citation type="submission" date="2019-10" db="EMBL/GenBank/DDBJ databases">
        <title>Taxonomy of Antarctic Massilia spp.: description of Massilia rubra sp. nov., Massilia aquatica sp. nov., Massilia mucilaginosa sp. nov., Massilia frigida sp. nov. isolated from streams, lakes and regoliths.</title>
        <authorList>
            <person name="Holochova P."/>
            <person name="Sedlacek I."/>
            <person name="Kralova S."/>
            <person name="Maslanova I."/>
            <person name="Busse H.-J."/>
            <person name="Stankova E."/>
            <person name="Vrbovska V."/>
            <person name="Kovarovic V."/>
            <person name="Bartak M."/>
            <person name="Svec P."/>
            <person name="Pantucek R."/>
        </authorList>
    </citation>
    <scope>NUCLEOTIDE SEQUENCE [LARGE SCALE GENOMIC DNA]</scope>
    <source>
        <strain evidence="1 2">CCM 8694</strain>
    </source>
</reference>
<dbReference type="Proteomes" id="UP000610594">
    <property type="component" value="Unassembled WGS sequence"/>
</dbReference>
<dbReference type="EMBL" id="WHJF01000008">
    <property type="protein sequence ID" value="NHZ61601.1"/>
    <property type="molecule type" value="Genomic_DNA"/>
</dbReference>
<gene>
    <name evidence="1" type="ORF">F1735_04680</name>
</gene>
<organism evidence="1 2">
    <name type="scientific">Massilia genomosp. 1</name>
    <dbReference type="NCBI Taxonomy" id="2609280"/>
    <lineage>
        <taxon>Bacteria</taxon>
        <taxon>Pseudomonadati</taxon>
        <taxon>Pseudomonadota</taxon>
        <taxon>Betaproteobacteria</taxon>
        <taxon>Burkholderiales</taxon>
        <taxon>Oxalobacteraceae</taxon>
        <taxon>Telluria group</taxon>
        <taxon>Massilia</taxon>
    </lineage>
</organism>
<sequence>MSCAVACAIACAFASGMDVRPASEVAGKCILEPEYDAAVKLSGRADQFIDDGDYVAAMTLLDQGIGIVGTAYYSEDIIDDTGMKLVLSHIKQEEGVLAMAANLRSRVLSSRLAVYGRRLECKKKK</sequence>
<evidence type="ECO:0000313" key="1">
    <source>
        <dbReference type="EMBL" id="NHZ61601.1"/>
    </source>
</evidence>